<evidence type="ECO:0000256" key="1">
    <source>
        <dbReference type="SAM" id="MobiDB-lite"/>
    </source>
</evidence>
<reference evidence="2 3" key="1">
    <citation type="submission" date="2020-08" db="EMBL/GenBank/DDBJ databases">
        <title>Genomic Encyclopedia of Type Strains, Phase IV (KMG-IV): sequencing the most valuable type-strain genomes for metagenomic binning, comparative biology and taxonomic classification.</title>
        <authorList>
            <person name="Goeker M."/>
        </authorList>
    </citation>
    <scope>NUCLEOTIDE SEQUENCE [LARGE SCALE GENOMIC DNA]</scope>
    <source>
        <strain evidence="2 3">DSM 40141</strain>
    </source>
</reference>
<comment type="caution">
    <text evidence="2">The sequence shown here is derived from an EMBL/GenBank/DDBJ whole genome shotgun (WGS) entry which is preliminary data.</text>
</comment>
<name>A0A7X0LT30_9ACTN</name>
<protein>
    <submittedName>
        <fullName evidence="2">Uncharacterized protein</fullName>
    </submittedName>
</protein>
<dbReference type="Proteomes" id="UP000540423">
    <property type="component" value="Unassembled WGS sequence"/>
</dbReference>
<evidence type="ECO:0000313" key="2">
    <source>
        <dbReference type="EMBL" id="MBB6439890.1"/>
    </source>
</evidence>
<dbReference type="AlphaFoldDB" id="A0A7X0LT30"/>
<feature type="region of interest" description="Disordered" evidence="1">
    <location>
        <begin position="137"/>
        <end position="167"/>
    </location>
</feature>
<dbReference type="EMBL" id="JACHEM010000031">
    <property type="protein sequence ID" value="MBB6439890.1"/>
    <property type="molecule type" value="Genomic_DNA"/>
</dbReference>
<evidence type="ECO:0000313" key="3">
    <source>
        <dbReference type="Proteomes" id="UP000540423"/>
    </source>
</evidence>
<accession>A0A7X0LT30</accession>
<keyword evidence="3" id="KW-1185">Reference proteome</keyword>
<organism evidence="2 3">
    <name type="scientific">Streptomyces candidus</name>
    <dbReference type="NCBI Taxonomy" id="67283"/>
    <lineage>
        <taxon>Bacteria</taxon>
        <taxon>Bacillati</taxon>
        <taxon>Actinomycetota</taxon>
        <taxon>Actinomycetes</taxon>
        <taxon>Kitasatosporales</taxon>
        <taxon>Streptomycetaceae</taxon>
        <taxon>Streptomyces</taxon>
    </lineage>
</organism>
<dbReference type="RefSeq" id="WP_185036377.1">
    <property type="nucleotide sequence ID" value="NZ_BNBN01000047.1"/>
</dbReference>
<proteinExistence type="predicted"/>
<sequence>MSLHLPLRPGSGGRRAIDGAHRQIAERDAVISKLTLANLDLQKRLAAGGEQYNSLVSAHVDLDRALKAAEHRAALDRDLAAFHEARMRGLVKERDQWMAEAQELKRQLAGQETPVEAEAETRPAPVLTLHQAFSGTSPAHVPKWAAKARDAEETQEIPVGELQDATA</sequence>
<gene>
    <name evidence="2" type="ORF">HNQ79_006402</name>
</gene>